<keyword evidence="1" id="KW-0802">TPR repeat</keyword>
<evidence type="ECO:0000256" key="1">
    <source>
        <dbReference type="PROSITE-ProRule" id="PRU00339"/>
    </source>
</evidence>
<dbReference type="SUPFAM" id="SSF48452">
    <property type="entry name" value="TPR-like"/>
    <property type="match status" value="2"/>
</dbReference>
<evidence type="ECO:0000313" key="3">
    <source>
        <dbReference type="EMBL" id="ELT87183.1"/>
    </source>
</evidence>
<evidence type="ECO:0008006" key="6">
    <source>
        <dbReference type="Google" id="ProtNLM"/>
    </source>
</evidence>
<feature type="compositionally biased region" description="Basic residues" evidence="2">
    <location>
        <begin position="489"/>
        <end position="498"/>
    </location>
</feature>
<dbReference type="InterPro" id="IPR019734">
    <property type="entry name" value="TPR_rpt"/>
</dbReference>
<feature type="compositionally biased region" description="Basic and acidic residues" evidence="2">
    <location>
        <begin position="602"/>
        <end position="616"/>
    </location>
</feature>
<dbReference type="EMBL" id="AMQN01003662">
    <property type="status" value="NOT_ANNOTATED_CDS"/>
    <property type="molecule type" value="Genomic_DNA"/>
</dbReference>
<sequence length="829" mass="93602">MGAASTDVNHYTEQGSQALCSNDLRSALKSFSKAYENSLPGKDESTIRACAFNLGAAYIALRKPKEGLSLLQRAIPPPKAPDCRCNGDLFFNFGLAYELMPAPREAVKYFELSLEEYQTSSRDLKMEAFVSLKLGSIYNSIKCHLQAARVYSIAAVAHGKMEQTAQQIACMCHQANSLWQAGKEQDGLDIADDCMVLCQGVPNDNNSLSKPSSLNLFITDFIAYSLVVGKVYIELGLLYSQCRDYSKASTCFELALPLSRGPHGNKGQQAVIEQNLGAVYNFLGDFKQAVNYHETASHLHAELGNRGFQAQCFINLAYAYSQLKQSEMAMECYLHALQAARDANDSHTQWQALEGLGAASFNMGFINKAIKYFKMSLATLAQLDERNLEAQERLVNKLSDALRYELSKGGVDVAQLKNIKRESDDSEDEELPNILVNGIERPPTRQEMRMMVELKELRLQRDTRKIPSEFKRIALGIGEYDGESDRSVERKRRSLKTKASKDFIDSRKAPPGPHGRITRRQSSRRLITQEYQRRRGNKPLLFAGDYDSDQDRKRKHQTLSVKDRALEVAKLAYQYYPLIRQKFLKDEDPYLFGTSYAETDDDPPKRPLSPKKEAEVNHGPPSPSDHSDQEADRKPVKKDGKLSRYEEELKRLQEEDSDESQTPGPSALDTLTSMPTHSPRPPPSHRPLSAHKAPLTSTYEKPVKSKIKRRTSNYFREEEEDSDGEKSNISKEKMTIPTSEDPLYASIKSVTNGIARTKELEGVPPTPPPRRKESELEAKSKEKDEYLQEYHKKWEENMRANIGRPETDDSHLLPQKGKRRNQSTACTIM</sequence>
<dbReference type="OrthoDB" id="6095748at2759"/>
<dbReference type="PANTHER" id="PTHR47050:SF1">
    <property type="entry name" value="TETRATRICOPEPTIDE REPEAT PROTEIN 24-LIKE"/>
    <property type="match status" value="1"/>
</dbReference>
<reference evidence="5" key="1">
    <citation type="submission" date="2012-12" db="EMBL/GenBank/DDBJ databases">
        <authorList>
            <person name="Hellsten U."/>
            <person name="Grimwood J."/>
            <person name="Chapman J.A."/>
            <person name="Shapiro H."/>
            <person name="Aerts A."/>
            <person name="Otillar R.P."/>
            <person name="Terry A.Y."/>
            <person name="Boore J.L."/>
            <person name="Simakov O."/>
            <person name="Marletaz F."/>
            <person name="Cho S.-J."/>
            <person name="Edsinger-Gonzales E."/>
            <person name="Havlak P."/>
            <person name="Kuo D.-H."/>
            <person name="Larsson T."/>
            <person name="Lv J."/>
            <person name="Arendt D."/>
            <person name="Savage R."/>
            <person name="Osoegawa K."/>
            <person name="de Jong P."/>
            <person name="Lindberg D.R."/>
            <person name="Seaver E.C."/>
            <person name="Weisblat D.A."/>
            <person name="Putnam N.H."/>
            <person name="Grigoriev I.V."/>
            <person name="Rokhsar D.S."/>
        </authorList>
    </citation>
    <scope>NUCLEOTIDE SEQUENCE</scope>
    <source>
        <strain evidence="5">I ESC-2004</strain>
    </source>
</reference>
<feature type="region of interest" description="Disordered" evidence="2">
    <location>
        <begin position="485"/>
        <end position="557"/>
    </location>
</feature>
<dbReference type="EMBL" id="KB312450">
    <property type="protein sequence ID" value="ELT87183.1"/>
    <property type="molecule type" value="Genomic_DNA"/>
</dbReference>
<organism evidence="3">
    <name type="scientific">Capitella teleta</name>
    <name type="common">Polychaete worm</name>
    <dbReference type="NCBI Taxonomy" id="283909"/>
    <lineage>
        <taxon>Eukaryota</taxon>
        <taxon>Metazoa</taxon>
        <taxon>Spiralia</taxon>
        <taxon>Lophotrochozoa</taxon>
        <taxon>Annelida</taxon>
        <taxon>Polychaeta</taxon>
        <taxon>Sedentaria</taxon>
        <taxon>Scolecida</taxon>
        <taxon>Capitellidae</taxon>
        <taxon>Capitella</taxon>
    </lineage>
</organism>
<dbReference type="SMART" id="SM00028">
    <property type="entry name" value="TPR"/>
    <property type="match status" value="5"/>
</dbReference>
<dbReference type="InterPro" id="IPR011990">
    <property type="entry name" value="TPR-like_helical_dom_sf"/>
</dbReference>
<proteinExistence type="predicted"/>
<dbReference type="InterPro" id="IPR024812">
    <property type="entry name" value="TPR_24"/>
</dbReference>
<dbReference type="OMA" id="QTSACER"/>
<feature type="compositionally biased region" description="Polar residues" evidence="2">
    <location>
        <begin position="660"/>
        <end position="676"/>
    </location>
</feature>
<feature type="region of interest" description="Disordered" evidence="2">
    <location>
        <begin position="797"/>
        <end position="829"/>
    </location>
</feature>
<feature type="compositionally biased region" description="Basic and acidic residues" evidence="2">
    <location>
        <begin position="724"/>
        <end position="734"/>
    </location>
</feature>
<dbReference type="HOGENOM" id="CLU_342032_0_0_1"/>
<reference evidence="3 5" key="2">
    <citation type="journal article" date="2013" name="Nature">
        <title>Insights into bilaterian evolution from three spiralian genomes.</title>
        <authorList>
            <person name="Simakov O."/>
            <person name="Marletaz F."/>
            <person name="Cho S.J."/>
            <person name="Edsinger-Gonzales E."/>
            <person name="Havlak P."/>
            <person name="Hellsten U."/>
            <person name="Kuo D.H."/>
            <person name="Larsson T."/>
            <person name="Lv J."/>
            <person name="Arendt D."/>
            <person name="Savage R."/>
            <person name="Osoegawa K."/>
            <person name="de Jong P."/>
            <person name="Grimwood J."/>
            <person name="Chapman J.A."/>
            <person name="Shapiro H."/>
            <person name="Aerts A."/>
            <person name="Otillar R.P."/>
            <person name="Terry A.Y."/>
            <person name="Boore J.L."/>
            <person name="Grigoriev I.V."/>
            <person name="Lindberg D.R."/>
            <person name="Seaver E.C."/>
            <person name="Weisblat D.A."/>
            <person name="Putnam N.H."/>
            <person name="Rokhsar D.S."/>
        </authorList>
    </citation>
    <scope>NUCLEOTIDE SEQUENCE</scope>
    <source>
        <strain evidence="3 5">I ESC-2004</strain>
    </source>
</reference>
<gene>
    <name evidence="3" type="ORF">CAPTEDRAFT_221882</name>
</gene>
<feature type="compositionally biased region" description="Basic and acidic residues" evidence="2">
    <location>
        <begin position="770"/>
        <end position="785"/>
    </location>
</feature>
<reference evidence="4" key="3">
    <citation type="submission" date="2015-06" db="UniProtKB">
        <authorList>
            <consortium name="EnsemblMetazoa"/>
        </authorList>
    </citation>
    <scope>IDENTIFICATION</scope>
</reference>
<dbReference type="Gene3D" id="1.25.40.10">
    <property type="entry name" value="Tetratricopeptide repeat domain"/>
    <property type="match status" value="2"/>
</dbReference>
<keyword evidence="5" id="KW-1185">Reference proteome</keyword>
<accession>R7T3F5</accession>
<protein>
    <recommendedName>
        <fullName evidence="6">MalT-like TPR region domain-containing protein</fullName>
    </recommendedName>
</protein>
<evidence type="ECO:0000256" key="2">
    <source>
        <dbReference type="SAM" id="MobiDB-lite"/>
    </source>
</evidence>
<evidence type="ECO:0000313" key="5">
    <source>
        <dbReference type="Proteomes" id="UP000014760"/>
    </source>
</evidence>
<feature type="repeat" description="TPR" evidence="1">
    <location>
        <begin position="229"/>
        <end position="262"/>
    </location>
</feature>
<dbReference type="STRING" id="283909.R7T3F5"/>
<dbReference type="PROSITE" id="PS50005">
    <property type="entry name" value="TPR"/>
    <property type="match status" value="1"/>
</dbReference>
<dbReference type="EnsemblMetazoa" id="CapteT221882">
    <property type="protein sequence ID" value="CapteP221882"/>
    <property type="gene ID" value="CapteG221882"/>
</dbReference>
<dbReference type="Pfam" id="PF13424">
    <property type="entry name" value="TPR_12"/>
    <property type="match status" value="1"/>
</dbReference>
<feature type="compositionally biased region" description="Basic and acidic residues" evidence="2">
    <location>
        <begin position="625"/>
        <end position="654"/>
    </location>
</feature>
<feature type="region of interest" description="Disordered" evidence="2">
    <location>
        <begin position="594"/>
        <end position="785"/>
    </location>
</feature>
<dbReference type="AlphaFoldDB" id="R7T3F5"/>
<feature type="compositionally biased region" description="Basic and acidic residues" evidence="2">
    <location>
        <begin position="499"/>
        <end position="508"/>
    </location>
</feature>
<name>R7T3F5_CAPTE</name>
<dbReference type="Proteomes" id="UP000014760">
    <property type="component" value="Unassembled WGS sequence"/>
</dbReference>
<dbReference type="Pfam" id="PF13181">
    <property type="entry name" value="TPR_8"/>
    <property type="match status" value="1"/>
</dbReference>
<evidence type="ECO:0000313" key="4">
    <source>
        <dbReference type="EnsemblMetazoa" id="CapteP221882"/>
    </source>
</evidence>
<dbReference type="PANTHER" id="PTHR47050">
    <property type="entry name" value="TETRATRICOPEPTIDE REPEAT PROTEIN 24"/>
    <property type="match status" value="1"/>
</dbReference>